<dbReference type="HAMAP" id="MF_00033">
    <property type="entry name" value="MurG"/>
    <property type="match status" value="1"/>
</dbReference>
<keyword evidence="7 10" id="KW-0472">Membrane</keyword>
<feature type="binding site" evidence="10">
    <location>
        <begin position="265"/>
        <end position="270"/>
    </location>
    <ligand>
        <name>UDP-N-acetyl-alpha-D-glucosamine</name>
        <dbReference type="ChEBI" id="CHEBI:57705"/>
    </ligand>
</feature>
<feature type="binding site" evidence="10">
    <location>
        <begin position="13"/>
        <end position="15"/>
    </location>
    <ligand>
        <name>UDP-N-acetyl-alpha-D-glucosamine</name>
        <dbReference type="ChEBI" id="CHEBI:57705"/>
    </ligand>
</feature>
<feature type="binding site" evidence="10">
    <location>
        <position position="125"/>
    </location>
    <ligand>
        <name>UDP-N-acetyl-alpha-D-glucosamine</name>
        <dbReference type="ChEBI" id="CHEBI:57705"/>
    </ligand>
</feature>
<evidence type="ECO:0000256" key="1">
    <source>
        <dbReference type="ARBA" id="ARBA00022475"/>
    </source>
</evidence>
<dbReference type="InterPro" id="IPR007235">
    <property type="entry name" value="Glyco_trans_28_C"/>
</dbReference>
<dbReference type="GO" id="GO:0050511">
    <property type="term" value="F:undecaprenyldiphospho-muramoylpentapeptide beta-N-acetylglucosaminyltransferase activity"/>
    <property type="evidence" value="ECO:0007669"/>
    <property type="project" value="UniProtKB-UniRule"/>
</dbReference>
<comment type="function">
    <text evidence="10">Cell wall formation. Catalyzes the transfer of a GlcNAc subunit on undecaprenyl-pyrophosphoryl-MurNAc-pentapeptide (lipid intermediate I) to form undecaprenyl-pyrophosphoryl-MurNAc-(pentapeptide)GlcNAc (lipid intermediate II).</text>
</comment>
<evidence type="ECO:0000313" key="13">
    <source>
        <dbReference type="EMBL" id="SFM49433.1"/>
    </source>
</evidence>
<dbReference type="EMBL" id="FOUO01000007">
    <property type="protein sequence ID" value="SFM49433.1"/>
    <property type="molecule type" value="Genomic_DNA"/>
</dbReference>
<dbReference type="InterPro" id="IPR006009">
    <property type="entry name" value="GlcNAc_MurG"/>
</dbReference>
<dbReference type="Proteomes" id="UP000199556">
    <property type="component" value="Unassembled WGS sequence"/>
</dbReference>
<comment type="subcellular location">
    <subcellularLocation>
        <location evidence="10">Cell membrane</location>
        <topology evidence="10">Peripheral membrane protein</topology>
        <orientation evidence="10">Cytoplasmic side</orientation>
    </subcellularLocation>
</comment>
<keyword evidence="9 10" id="KW-0961">Cell wall biogenesis/degradation</keyword>
<dbReference type="GO" id="GO:0071555">
    <property type="term" value="P:cell wall organization"/>
    <property type="evidence" value="ECO:0007669"/>
    <property type="project" value="UniProtKB-KW"/>
</dbReference>
<feature type="binding site" evidence="10">
    <location>
        <position position="192"/>
    </location>
    <ligand>
        <name>UDP-N-acetyl-alpha-D-glucosamine</name>
        <dbReference type="ChEBI" id="CHEBI:57705"/>
    </ligand>
</feature>
<keyword evidence="14" id="KW-1185">Reference proteome</keyword>
<keyword evidence="4 10" id="KW-0808">Transferase</keyword>
<evidence type="ECO:0000259" key="12">
    <source>
        <dbReference type="Pfam" id="PF04101"/>
    </source>
</evidence>
<evidence type="ECO:0000256" key="3">
    <source>
        <dbReference type="ARBA" id="ARBA00022676"/>
    </source>
</evidence>
<protein>
    <recommendedName>
        <fullName evidence="10">UDP-N-acetylglucosamine--N-acetylmuramyl-(pentapeptide) pyrophosphoryl-undecaprenol N-acetylglucosamine transferase</fullName>
        <ecNumber evidence="10">2.4.1.227</ecNumber>
    </recommendedName>
    <alternativeName>
        <fullName evidence="10">Undecaprenyl-PP-MurNAc-pentapeptide-UDPGlcNAc GlcNAc transferase</fullName>
    </alternativeName>
</protein>
<accession>A0A1I4RC23</accession>
<keyword evidence="8 10" id="KW-0131">Cell cycle</keyword>
<proteinExistence type="inferred from homology"/>
<comment type="catalytic activity">
    <reaction evidence="10">
        <text>di-trans,octa-cis-undecaprenyl diphospho-N-acetyl-alpha-D-muramoyl-L-alanyl-D-glutamyl-meso-2,6-diaminopimeloyl-D-alanyl-D-alanine + UDP-N-acetyl-alpha-D-glucosamine = di-trans,octa-cis-undecaprenyl diphospho-[N-acetyl-alpha-D-glucosaminyl-(1-&gt;4)]-N-acetyl-alpha-D-muramoyl-L-alanyl-D-glutamyl-meso-2,6-diaminopimeloyl-D-alanyl-D-alanine + UDP + H(+)</text>
        <dbReference type="Rhea" id="RHEA:31227"/>
        <dbReference type="ChEBI" id="CHEBI:15378"/>
        <dbReference type="ChEBI" id="CHEBI:57705"/>
        <dbReference type="ChEBI" id="CHEBI:58223"/>
        <dbReference type="ChEBI" id="CHEBI:61387"/>
        <dbReference type="ChEBI" id="CHEBI:61388"/>
        <dbReference type="EC" id="2.4.1.227"/>
    </reaction>
</comment>
<evidence type="ECO:0000256" key="10">
    <source>
        <dbReference type="HAMAP-Rule" id="MF_00033"/>
    </source>
</evidence>
<sequence length="362" mass="37640">MSGGPILIMAGGTGGHVFPGLAVADALRAQGEAVCWLGSARGLEARLVPAAGIPFYTLPVSGLRGKGMGTWLMAPWRLGAALWAALGLMLRLRPRVVLGLGGFASGPGGLMAAALGRPLVIHEQNAVAGLTNRALARLADRVLQAFPDTFPAPRRPVTVGNPVREDILRLAPPQERLAGREGPLRLLVLGGSLGALALNTRVPEAVARLPAAQLPQIRHQAGERTLEAAREAYRQAGVEADVGPFIEDMAEAYAWADLVICRAGALTVCELAAAGVASLLVPYPHAVDDHQRANARHLADAGAAWLVPQDALDAADLAARLQSLDRATLGRMAQRARSLACPDAARQVAGACLALAGEGERP</sequence>
<reference evidence="13 14" key="1">
    <citation type="submission" date="2016-10" db="EMBL/GenBank/DDBJ databases">
        <authorList>
            <person name="de Groot N.N."/>
        </authorList>
    </citation>
    <scope>NUCLEOTIDE SEQUENCE [LARGE SCALE GENOMIC DNA]</scope>
    <source>
        <strain evidence="13 14">DSM 4180</strain>
    </source>
</reference>
<comment type="similarity">
    <text evidence="10">Belongs to the glycosyltransferase 28 family. MurG subfamily.</text>
</comment>
<keyword evidence="3 10" id="KW-0328">Glycosyltransferase</keyword>
<gene>
    <name evidence="10" type="primary">murG</name>
    <name evidence="13" type="ORF">SAMN05421721_10758</name>
</gene>
<dbReference type="EC" id="2.4.1.227" evidence="10"/>
<feature type="binding site" evidence="10">
    <location>
        <position position="164"/>
    </location>
    <ligand>
        <name>UDP-N-acetyl-alpha-D-glucosamine</name>
        <dbReference type="ChEBI" id="CHEBI:57705"/>
    </ligand>
</feature>
<evidence type="ECO:0000256" key="2">
    <source>
        <dbReference type="ARBA" id="ARBA00022618"/>
    </source>
</evidence>
<dbReference type="InterPro" id="IPR004276">
    <property type="entry name" value="GlycoTrans_28_N"/>
</dbReference>
<dbReference type="SUPFAM" id="SSF53756">
    <property type="entry name" value="UDP-Glycosyltransferase/glycogen phosphorylase"/>
    <property type="match status" value="1"/>
</dbReference>
<evidence type="ECO:0000313" key="14">
    <source>
        <dbReference type="Proteomes" id="UP000199556"/>
    </source>
</evidence>
<dbReference type="STRING" id="195064.SAMN05421721_10758"/>
<dbReference type="PANTHER" id="PTHR21015">
    <property type="entry name" value="UDP-N-ACETYLGLUCOSAMINE--N-ACETYLMURAMYL-(PENTAPEPTIDE) PYROPHOSPHORYL-UNDECAPRENOL N-ACETYLGLUCOSAMINE TRANSFERASE 1"/>
    <property type="match status" value="1"/>
</dbReference>
<evidence type="ECO:0000256" key="8">
    <source>
        <dbReference type="ARBA" id="ARBA00023306"/>
    </source>
</evidence>
<dbReference type="RefSeq" id="WP_090484950.1">
    <property type="nucleotide sequence ID" value="NZ_FOUO01000007.1"/>
</dbReference>
<dbReference type="PANTHER" id="PTHR21015:SF22">
    <property type="entry name" value="GLYCOSYLTRANSFERASE"/>
    <property type="match status" value="1"/>
</dbReference>
<dbReference type="GO" id="GO:0008360">
    <property type="term" value="P:regulation of cell shape"/>
    <property type="evidence" value="ECO:0007669"/>
    <property type="project" value="UniProtKB-KW"/>
</dbReference>
<keyword evidence="1 10" id="KW-1003">Cell membrane</keyword>
<dbReference type="GO" id="GO:0051991">
    <property type="term" value="F:UDP-N-acetyl-D-glucosamine:N-acetylmuramoyl-L-alanyl-D-glutamyl-meso-2,6-diaminopimelyl-D-alanyl-D-alanine-diphosphoundecaprenol 4-beta-N-acetylglucosaminlytransferase activity"/>
    <property type="evidence" value="ECO:0007669"/>
    <property type="project" value="RHEA"/>
</dbReference>
<feature type="binding site" evidence="10">
    <location>
        <position position="246"/>
    </location>
    <ligand>
        <name>UDP-N-acetyl-alpha-D-glucosamine</name>
        <dbReference type="ChEBI" id="CHEBI:57705"/>
    </ligand>
</feature>
<dbReference type="NCBIfam" id="TIGR01133">
    <property type="entry name" value="murG"/>
    <property type="match status" value="1"/>
</dbReference>
<dbReference type="UniPathway" id="UPA00219"/>
<comment type="pathway">
    <text evidence="10">Cell wall biogenesis; peptidoglycan biosynthesis.</text>
</comment>
<dbReference type="CDD" id="cd03785">
    <property type="entry name" value="GT28_MurG"/>
    <property type="match status" value="1"/>
</dbReference>
<name>A0A1I4RC23_ECTMO</name>
<evidence type="ECO:0000259" key="11">
    <source>
        <dbReference type="Pfam" id="PF03033"/>
    </source>
</evidence>
<dbReference type="Gene3D" id="3.40.50.2000">
    <property type="entry name" value="Glycogen Phosphorylase B"/>
    <property type="match status" value="2"/>
</dbReference>
<dbReference type="OrthoDB" id="9808936at2"/>
<organism evidence="13 14">
    <name type="scientific">Ectothiorhodospira mobilis</name>
    <dbReference type="NCBI Taxonomy" id="195064"/>
    <lineage>
        <taxon>Bacteria</taxon>
        <taxon>Pseudomonadati</taxon>
        <taxon>Pseudomonadota</taxon>
        <taxon>Gammaproteobacteria</taxon>
        <taxon>Chromatiales</taxon>
        <taxon>Ectothiorhodospiraceae</taxon>
        <taxon>Ectothiorhodospira</taxon>
    </lineage>
</organism>
<dbReference type="Pfam" id="PF04101">
    <property type="entry name" value="Glyco_tran_28_C"/>
    <property type="match status" value="1"/>
</dbReference>
<evidence type="ECO:0000256" key="9">
    <source>
        <dbReference type="ARBA" id="ARBA00023316"/>
    </source>
</evidence>
<evidence type="ECO:0000256" key="7">
    <source>
        <dbReference type="ARBA" id="ARBA00023136"/>
    </source>
</evidence>
<feature type="domain" description="Glycosyltransferase family 28 N-terminal" evidence="11">
    <location>
        <begin position="6"/>
        <end position="143"/>
    </location>
</feature>
<dbReference type="Pfam" id="PF03033">
    <property type="entry name" value="Glyco_transf_28"/>
    <property type="match status" value="1"/>
</dbReference>
<evidence type="ECO:0000256" key="5">
    <source>
        <dbReference type="ARBA" id="ARBA00022960"/>
    </source>
</evidence>
<keyword evidence="6 10" id="KW-0573">Peptidoglycan synthesis</keyword>
<dbReference type="GO" id="GO:0051301">
    <property type="term" value="P:cell division"/>
    <property type="evidence" value="ECO:0007669"/>
    <property type="project" value="UniProtKB-KW"/>
</dbReference>
<keyword evidence="5 10" id="KW-0133">Cell shape</keyword>
<evidence type="ECO:0000256" key="6">
    <source>
        <dbReference type="ARBA" id="ARBA00022984"/>
    </source>
</evidence>
<dbReference type="AlphaFoldDB" id="A0A1I4RC23"/>
<dbReference type="GO" id="GO:0005975">
    <property type="term" value="P:carbohydrate metabolic process"/>
    <property type="evidence" value="ECO:0007669"/>
    <property type="project" value="InterPro"/>
</dbReference>
<evidence type="ECO:0000256" key="4">
    <source>
        <dbReference type="ARBA" id="ARBA00022679"/>
    </source>
</evidence>
<feature type="binding site" evidence="10">
    <location>
        <position position="291"/>
    </location>
    <ligand>
        <name>UDP-N-acetyl-alpha-D-glucosamine</name>
        <dbReference type="ChEBI" id="CHEBI:57705"/>
    </ligand>
</feature>
<dbReference type="GO" id="GO:0009252">
    <property type="term" value="P:peptidoglycan biosynthetic process"/>
    <property type="evidence" value="ECO:0007669"/>
    <property type="project" value="UniProtKB-UniRule"/>
</dbReference>
<dbReference type="GO" id="GO:0005886">
    <property type="term" value="C:plasma membrane"/>
    <property type="evidence" value="ECO:0007669"/>
    <property type="project" value="UniProtKB-SubCell"/>
</dbReference>
<keyword evidence="2 10" id="KW-0132">Cell division</keyword>
<feature type="domain" description="Glycosyl transferase family 28 C-terminal" evidence="12">
    <location>
        <begin position="186"/>
        <end position="333"/>
    </location>
</feature>